<accession>A0ACB7IKC2</accession>
<gene>
    <name evidence="1" type="ORF">CCMSSC00406_0007249</name>
</gene>
<reference evidence="1 2" key="1">
    <citation type="journal article" date="2021" name="Appl. Environ. Microbiol.">
        <title>Genetic linkage and physical mapping for an oyster mushroom Pleurotus cornucopiae and QTL analysis for the trait cap color.</title>
        <authorList>
            <person name="Zhang Y."/>
            <person name="Gao W."/>
            <person name="Sonnenberg A."/>
            <person name="Chen Q."/>
            <person name="Zhang J."/>
            <person name="Huang C."/>
        </authorList>
    </citation>
    <scope>NUCLEOTIDE SEQUENCE [LARGE SCALE GENOMIC DNA]</scope>
    <source>
        <strain evidence="1">CCMSSC00406</strain>
    </source>
</reference>
<evidence type="ECO:0000313" key="1">
    <source>
        <dbReference type="EMBL" id="KAG9218380.1"/>
    </source>
</evidence>
<evidence type="ECO:0000313" key="2">
    <source>
        <dbReference type="Proteomes" id="UP000824881"/>
    </source>
</evidence>
<dbReference type="Proteomes" id="UP000824881">
    <property type="component" value="Unassembled WGS sequence"/>
</dbReference>
<sequence length="923" mass="103220">MSSPFPLQMPSDDNHPRDDTCLLEIPKEVRNNNHDGVFYQVNGIQNVYYCPHSAPRNASRDGVIKEGATLETTYDDGVDTGNRSRELEPYQTIIDSLSRMKHRLLTLSKRFPSNSTVTGVCSEADELVALVRYVGRTIRQIEEVDPVLITHSCFLYMQARTFSSRFLEDLGIKVPGLKRLVASLSPAQDLHHPQVDTIWVRGPTAQKWFSIPLRFCKTWKDFAIVIYRYCREGPEVEYIAQGNWAIVHVADNNIIDQTSFAGVLKPEMRFDIGIIVQLLSAMLRATQCPQCGHVNGGNASKDGWIACSNLDCNNLFRVVFKPSHTLSKSNHSEPLFRSASRNLDDSRGISQSRPAPMPMAERIHANLESIPVRPSSPSHRVETYSSPSQEQGLTNDMSGPVYPKLQYLNTKFHRVLANVPHSPLPEDQTTNSAPPGHTNKSQVFPDRSAGATNEGDAYRPDVCLPPRSPTEAGSTGPRAPADINDIDLARPVAALAETVSKAMSGLYALHVALGGLFPETSSNLGEFVEYKQRIGTHWASLESFLQHSLGYAREYLALCQSLQHDNQAQYVVVASAILAHAQQIRGEISRFQPAYAQMVKEFNTKEPTVKSRGSAKLVNGSSFDASISSFILASRAALHAEIGESFKAASIALSSSLVAIADISAFWDRHTSDLFALSQSEERVKRLTQDRGYFEMETTRWKTYHTTLYDAFRSITSSNAMSYTPTIQPSTWLRRLVRFLPKRRATGPAISQSEILVVESGGPNTEYDSFENPFHVLILSRTTYTINVCFESMSQRFSQTSVMHRLGIYDRLYRLAQQYMTTLSDLEALSDAAIEFCTAVRASMQNRGRAETSVYMRNNAETCSGKISEILPVYQDLSRQLQHELTRTLSRQHTDILSPNSDDWNPDLLVRCKYLVSIKLDTH</sequence>
<name>A0ACB7IKC2_PLECO</name>
<protein>
    <submittedName>
        <fullName evidence="1">Uncharacterized protein</fullName>
    </submittedName>
</protein>
<dbReference type="EMBL" id="WQMT02000010">
    <property type="protein sequence ID" value="KAG9218380.1"/>
    <property type="molecule type" value="Genomic_DNA"/>
</dbReference>
<keyword evidence="2" id="KW-1185">Reference proteome</keyword>
<organism evidence="1 2">
    <name type="scientific">Pleurotus cornucopiae</name>
    <name type="common">Cornucopia mushroom</name>
    <dbReference type="NCBI Taxonomy" id="5321"/>
    <lineage>
        <taxon>Eukaryota</taxon>
        <taxon>Fungi</taxon>
        <taxon>Dikarya</taxon>
        <taxon>Basidiomycota</taxon>
        <taxon>Agaricomycotina</taxon>
        <taxon>Agaricomycetes</taxon>
        <taxon>Agaricomycetidae</taxon>
        <taxon>Agaricales</taxon>
        <taxon>Pleurotineae</taxon>
        <taxon>Pleurotaceae</taxon>
        <taxon>Pleurotus</taxon>
    </lineage>
</organism>
<proteinExistence type="predicted"/>
<comment type="caution">
    <text evidence="1">The sequence shown here is derived from an EMBL/GenBank/DDBJ whole genome shotgun (WGS) entry which is preliminary data.</text>
</comment>